<dbReference type="EMBL" id="CYKH01001668">
    <property type="protein sequence ID" value="CUG88678.1"/>
    <property type="molecule type" value="Genomic_DNA"/>
</dbReference>
<dbReference type="InterPro" id="IPR009044">
    <property type="entry name" value="ssDNA-bd_transcriptional_reg"/>
</dbReference>
<feature type="region of interest" description="Disordered" evidence="1">
    <location>
        <begin position="293"/>
        <end position="367"/>
    </location>
</feature>
<keyword evidence="3" id="KW-1185">Reference proteome</keyword>
<protein>
    <submittedName>
        <fullName evidence="2">Mitochondrial RNA binding protein 2, putative</fullName>
    </submittedName>
</protein>
<dbReference type="Proteomes" id="UP000051952">
    <property type="component" value="Unassembled WGS sequence"/>
</dbReference>
<dbReference type="Gene3D" id="2.30.31.40">
    <property type="match status" value="1"/>
</dbReference>
<dbReference type="SUPFAM" id="SSF54447">
    <property type="entry name" value="ssDNA-binding transcriptional regulator domain"/>
    <property type="match status" value="1"/>
</dbReference>
<feature type="region of interest" description="Disordered" evidence="1">
    <location>
        <begin position="215"/>
        <end position="258"/>
    </location>
</feature>
<evidence type="ECO:0000256" key="1">
    <source>
        <dbReference type="SAM" id="MobiDB-lite"/>
    </source>
</evidence>
<reference evidence="3" key="1">
    <citation type="submission" date="2015-09" db="EMBL/GenBank/DDBJ databases">
        <authorList>
            <consortium name="Pathogen Informatics"/>
        </authorList>
    </citation>
    <scope>NUCLEOTIDE SEQUENCE [LARGE SCALE GENOMIC DNA]</scope>
    <source>
        <strain evidence="3">Lake Konstanz</strain>
    </source>
</reference>
<feature type="compositionally biased region" description="Low complexity" evidence="1">
    <location>
        <begin position="215"/>
        <end position="229"/>
    </location>
</feature>
<sequence>MRRLASPVASGFMVSAIATLSSVRNAATRRMLLPIAIQAEDTSLVEAKLLIKWTSMTKKVFHLVPLIIEAKDSNGANSTATNDAQNAPVQVDAPSSAKASQTFRRITLGSHDLAGMICVLENKLPSVSFACKAFSVKMEKDTTGVVTLKGHVVPYETAGVDESKKMLFVGALDVPTSILLKSHLESVLTEIFGIEHVQHLAWRQQVMARQNSYQQNNYNYSNGNASNSQHRSSGYQGSRPRHPPQQQQQQPRQQVPRPEVIRSASVGQFASQLDDGVIVANSLHSTVEMVPPAEVPSAQSPEAPVVEPVARETANVEKQPLDSDSVKTESQSAPASAKKKSKSSSKKSKSRADKKKADSDAQELFEM</sequence>
<accession>A0A0S4JES7</accession>
<evidence type="ECO:0000313" key="3">
    <source>
        <dbReference type="Proteomes" id="UP000051952"/>
    </source>
</evidence>
<name>A0A0S4JES7_BODSA</name>
<dbReference type="VEuPathDB" id="TriTrypDB:BSAL_16740"/>
<feature type="compositionally biased region" description="Low complexity" evidence="1">
    <location>
        <begin position="244"/>
        <end position="258"/>
    </location>
</feature>
<feature type="compositionally biased region" description="Basic residues" evidence="1">
    <location>
        <begin position="337"/>
        <end position="354"/>
    </location>
</feature>
<dbReference type="GO" id="GO:0006355">
    <property type="term" value="P:regulation of DNA-templated transcription"/>
    <property type="evidence" value="ECO:0007669"/>
    <property type="project" value="InterPro"/>
</dbReference>
<dbReference type="AlphaFoldDB" id="A0A0S4JES7"/>
<evidence type="ECO:0000313" key="2">
    <source>
        <dbReference type="EMBL" id="CUG88678.1"/>
    </source>
</evidence>
<dbReference type="GO" id="GO:0003677">
    <property type="term" value="F:DNA binding"/>
    <property type="evidence" value="ECO:0007669"/>
    <property type="project" value="InterPro"/>
</dbReference>
<gene>
    <name evidence="2" type="ORF">BSAL_16740</name>
</gene>
<proteinExistence type="predicted"/>
<organism evidence="2 3">
    <name type="scientific">Bodo saltans</name>
    <name type="common">Flagellated protozoan</name>
    <dbReference type="NCBI Taxonomy" id="75058"/>
    <lineage>
        <taxon>Eukaryota</taxon>
        <taxon>Discoba</taxon>
        <taxon>Euglenozoa</taxon>
        <taxon>Kinetoplastea</taxon>
        <taxon>Metakinetoplastina</taxon>
        <taxon>Eubodonida</taxon>
        <taxon>Bodonidae</taxon>
        <taxon>Bodo</taxon>
    </lineage>
</organism>